<dbReference type="Gene3D" id="2.40.128.130">
    <property type="entry name" value="Autotransporter beta-domain"/>
    <property type="match status" value="1"/>
</dbReference>
<organism evidence="3 4">
    <name type="scientific">Rhodophyticola porphyridii</name>
    <dbReference type="NCBI Taxonomy" id="1852017"/>
    <lineage>
        <taxon>Bacteria</taxon>
        <taxon>Pseudomonadati</taxon>
        <taxon>Pseudomonadota</taxon>
        <taxon>Alphaproteobacteria</taxon>
        <taxon>Rhodobacterales</taxon>
        <taxon>Roseobacteraceae</taxon>
        <taxon>Rhodophyticola</taxon>
    </lineage>
</organism>
<evidence type="ECO:0000259" key="2">
    <source>
        <dbReference type="PROSITE" id="PS51208"/>
    </source>
</evidence>
<proteinExistence type="predicted"/>
<evidence type="ECO:0000313" key="3">
    <source>
        <dbReference type="EMBL" id="RMA42482.1"/>
    </source>
</evidence>
<dbReference type="SMART" id="SM00869">
    <property type="entry name" value="Autotransporter"/>
    <property type="match status" value="1"/>
</dbReference>
<feature type="signal peptide" evidence="1">
    <location>
        <begin position="1"/>
        <end position="29"/>
    </location>
</feature>
<reference evidence="3 4" key="1">
    <citation type="submission" date="2018-10" db="EMBL/GenBank/DDBJ databases">
        <authorList>
            <person name="Jung H.S."/>
            <person name="Jeon C.O."/>
        </authorList>
    </citation>
    <scope>NUCLEOTIDE SEQUENCE [LARGE SCALE GENOMIC DNA]</scope>
    <source>
        <strain evidence="3 4">MA-7-27</strain>
    </source>
</reference>
<dbReference type="InterPro" id="IPR012332">
    <property type="entry name" value="Autotransporter_pectin_lyase_C"/>
</dbReference>
<keyword evidence="1" id="KW-0732">Signal</keyword>
<comment type="caution">
    <text evidence="3">The sequence shown here is derived from an EMBL/GenBank/DDBJ whole genome shotgun (WGS) entry which is preliminary data.</text>
</comment>
<dbReference type="Pfam" id="PF03797">
    <property type="entry name" value="Autotransporter"/>
    <property type="match status" value="1"/>
</dbReference>
<dbReference type="Proteomes" id="UP000281343">
    <property type="component" value="Unassembled WGS sequence"/>
</dbReference>
<name>A0A3L9Y207_9RHOB</name>
<dbReference type="RefSeq" id="WP_121897963.1">
    <property type="nucleotide sequence ID" value="NZ_RCNT01000004.1"/>
</dbReference>
<dbReference type="Gene3D" id="2.160.20.20">
    <property type="match status" value="1"/>
</dbReference>
<dbReference type="SUPFAM" id="SSF103515">
    <property type="entry name" value="Autotransporter"/>
    <property type="match status" value="1"/>
</dbReference>
<protein>
    <submittedName>
        <fullName evidence="3">Autotransporter domain-containing protein</fullName>
    </submittedName>
</protein>
<dbReference type="AlphaFoldDB" id="A0A3L9Y207"/>
<dbReference type="InterPro" id="IPR005546">
    <property type="entry name" value="Autotransporte_beta"/>
</dbReference>
<evidence type="ECO:0000256" key="1">
    <source>
        <dbReference type="SAM" id="SignalP"/>
    </source>
</evidence>
<sequence length="981" mass="99751">METMLKALRSSVSLGVMLSLAMPVSPVLAQDTFTVNGPTFETNGTLPGDPPVIVDGDDTLIVAAPAGSITVGGVGQNAIQTTGNNNTVIIEDGTPTPALTVNGAGGDGINMTGDNSQVIADGRIQISGGPDGTNRGFGIVVEGDNANIQVLGSQPLNSIVVGGVDAVGIAVFGDDGRVISNAFIDMISDGNVGIWGEGDRITLTNLRSIGISGNATGMLLTSEDGLAVNAGSINNSGAGGFANVIAIDASGDRVRVINLGGISLLGDDSLGIRMFSNDGSILNEGDIELSGAGVSRGIFVSGSGNTMEHTGTIAMTDPAGTISIGISVIGGDNVVSVTGNGEISTAGANGDGINVSGIGNRVFFDGLLIQTTGDDASGISGGSGSGIIIETGSTNGAEIVTQGTGAYGIDVGLNSDDATVLNGANIFTNGLGAHGIFVEAGSDNPVITNSGEITTNGNAAGIRNDGDNARIINSGEITTSGLQAAGVWNEVNDGSWVTNSGSISTTGFLGHGLYSFNSTNVILENTGEILVTGDGASGIHSDVGSGQTLINSGLIRAEGTADEGIFVNVDDTTVLNSGDIRTDPGIEGLFIRGDNVFVRNTGRIFSGLGAGDLSFSSNGLNTHLRLDPGSIIVGEFEFLAAGATLDVGLPNAALTWDLAPPDTILSDGRPQLVVGNTLYVFDPAHFGAMDQAAFSILDQISFTLDQRPSAPNPGERSVWATGNIASAGDADEVAGILGTTFALSADRYVGGFVGTQTAAFESAFGSSEINSRMIFGGLTWGGVTEWGFFETALSFGRTDHDSIRRVANNTVLTGIEEAIANPTSTFLSLSATLGTETDFNGMTVRPSARLRYSWHRADAFSEAGSQANMTVEARDSRRLDFRAMVESDLTPWQTALGDVGITLYGGLDLGYGQAGDVSAMIAGQPVDFGVEPAGFSAEGFVGAHATFDIRNGATLRLSGELGAGGENGVEVRLGAMYALRF</sequence>
<feature type="chain" id="PRO_5018166682" evidence="1">
    <location>
        <begin position="30"/>
        <end position="981"/>
    </location>
</feature>
<keyword evidence="4" id="KW-1185">Reference proteome</keyword>
<feature type="domain" description="Autotransporter" evidence="2">
    <location>
        <begin position="711"/>
        <end position="981"/>
    </location>
</feature>
<dbReference type="InterPro" id="IPR036709">
    <property type="entry name" value="Autotransporte_beta_dom_sf"/>
</dbReference>
<gene>
    <name evidence="3" type="ORF">D9R08_10360</name>
</gene>
<dbReference type="PROSITE" id="PS51208">
    <property type="entry name" value="AUTOTRANSPORTER"/>
    <property type="match status" value="1"/>
</dbReference>
<dbReference type="EMBL" id="RCNT01000004">
    <property type="protein sequence ID" value="RMA42482.1"/>
    <property type="molecule type" value="Genomic_DNA"/>
</dbReference>
<evidence type="ECO:0000313" key="4">
    <source>
        <dbReference type="Proteomes" id="UP000281343"/>
    </source>
</evidence>
<accession>A0A3L9Y207</accession>